<feature type="compositionally biased region" description="Basic and acidic residues" evidence="8">
    <location>
        <begin position="1"/>
        <end position="12"/>
    </location>
</feature>
<dbReference type="PANTHER" id="PTHR45988">
    <property type="entry name" value="C2H2 TYPE ZINC FINGER TRANSCRIPTION FACTOR FAMILY-RELATED"/>
    <property type="match status" value="1"/>
</dbReference>
<dbReference type="PANTHER" id="PTHR45988:SF18">
    <property type="entry name" value="C2H2-TYPE ZINC FINGER FAMILY PROTEIN"/>
    <property type="match status" value="1"/>
</dbReference>
<dbReference type="InterPro" id="IPR044653">
    <property type="entry name" value="AZF1/2/3-like"/>
</dbReference>
<keyword evidence="4" id="KW-0862">Zinc</keyword>
<dbReference type="GO" id="GO:0005634">
    <property type="term" value="C:nucleus"/>
    <property type="evidence" value="ECO:0000318"/>
    <property type="project" value="GO_Central"/>
</dbReference>
<proteinExistence type="predicted"/>
<dbReference type="STRING" id="3988.B9SB40"/>
<keyword evidence="3 7" id="KW-0863">Zinc-finger</keyword>
<evidence type="ECO:0000256" key="1">
    <source>
        <dbReference type="ARBA" id="ARBA00022723"/>
    </source>
</evidence>
<evidence type="ECO:0000256" key="7">
    <source>
        <dbReference type="PROSITE-ProRule" id="PRU00042"/>
    </source>
</evidence>
<keyword evidence="11" id="KW-1185">Reference proteome</keyword>
<dbReference type="InParanoid" id="B9SB40"/>
<evidence type="ECO:0000256" key="4">
    <source>
        <dbReference type="ARBA" id="ARBA00022833"/>
    </source>
</evidence>
<keyword evidence="5" id="KW-0805">Transcription regulation</keyword>
<evidence type="ECO:0000256" key="2">
    <source>
        <dbReference type="ARBA" id="ARBA00022737"/>
    </source>
</evidence>
<feature type="domain" description="C2H2-type" evidence="9">
    <location>
        <begin position="116"/>
        <end position="138"/>
    </location>
</feature>
<feature type="compositionally biased region" description="Acidic residues" evidence="8">
    <location>
        <begin position="93"/>
        <end position="106"/>
    </location>
</feature>
<dbReference type="InterPro" id="IPR036236">
    <property type="entry name" value="Znf_C2H2_sf"/>
</dbReference>
<feature type="compositionally biased region" description="Polar residues" evidence="8">
    <location>
        <begin position="145"/>
        <end position="166"/>
    </location>
</feature>
<feature type="compositionally biased region" description="Low complexity" evidence="8">
    <location>
        <begin position="77"/>
        <end position="91"/>
    </location>
</feature>
<dbReference type="GO" id="GO:0006355">
    <property type="term" value="P:regulation of DNA-templated transcription"/>
    <property type="evidence" value="ECO:0000318"/>
    <property type="project" value="GO_Central"/>
</dbReference>
<feature type="region of interest" description="Disordered" evidence="8">
    <location>
        <begin position="1"/>
        <end position="115"/>
    </location>
</feature>
<organism evidence="10 11">
    <name type="scientific">Ricinus communis</name>
    <name type="common">Castor bean</name>
    <dbReference type="NCBI Taxonomy" id="3988"/>
    <lineage>
        <taxon>Eukaryota</taxon>
        <taxon>Viridiplantae</taxon>
        <taxon>Streptophyta</taxon>
        <taxon>Embryophyta</taxon>
        <taxon>Tracheophyta</taxon>
        <taxon>Spermatophyta</taxon>
        <taxon>Magnoliopsida</taxon>
        <taxon>eudicotyledons</taxon>
        <taxon>Gunneridae</taxon>
        <taxon>Pentapetalae</taxon>
        <taxon>rosids</taxon>
        <taxon>fabids</taxon>
        <taxon>Malpighiales</taxon>
        <taxon>Euphorbiaceae</taxon>
        <taxon>Acalyphoideae</taxon>
        <taxon>Acalypheae</taxon>
        <taxon>Ricinus</taxon>
    </lineage>
</organism>
<evidence type="ECO:0000313" key="11">
    <source>
        <dbReference type="Proteomes" id="UP000008311"/>
    </source>
</evidence>
<protein>
    <recommendedName>
        <fullName evidence="9">C2H2-type domain-containing protein</fullName>
    </recommendedName>
</protein>
<name>B9SB40_RICCO</name>
<keyword evidence="6" id="KW-0804">Transcription</keyword>
<sequence>MEKHKHDQDSASKTKFYIKIRVPNPRKEAPAVEQEHVEDGRAGGGGDDGADNKLHDLPPGCSNPAKKNKRGEHVKDAFAAATAMADEAVPASEPDETDQESGEDHDEPAVPIETTFRCDTCDKTFPTGQALGGHKRCHRKPISNEVGSSTGEAASNIPSATASSGEAASHVHQAEEPTQAGHQHGMLGIDLNQPYVMQDGDDVTSFPFDKD</sequence>
<evidence type="ECO:0000259" key="9">
    <source>
        <dbReference type="PROSITE" id="PS50157"/>
    </source>
</evidence>
<dbReference type="Pfam" id="PF13912">
    <property type="entry name" value="zf-C2H2_6"/>
    <property type="match status" value="1"/>
</dbReference>
<dbReference type="PROSITE" id="PS50157">
    <property type="entry name" value="ZINC_FINGER_C2H2_2"/>
    <property type="match status" value="1"/>
</dbReference>
<dbReference type="PROSITE" id="PS00028">
    <property type="entry name" value="ZINC_FINGER_C2H2_1"/>
    <property type="match status" value="1"/>
</dbReference>
<feature type="compositionally biased region" description="Basic and acidic residues" evidence="8">
    <location>
        <begin position="25"/>
        <end position="41"/>
    </location>
</feature>
<reference evidence="11" key="1">
    <citation type="journal article" date="2010" name="Nat. Biotechnol.">
        <title>Draft genome sequence of the oilseed species Ricinus communis.</title>
        <authorList>
            <person name="Chan A.P."/>
            <person name="Crabtree J."/>
            <person name="Zhao Q."/>
            <person name="Lorenzi H."/>
            <person name="Orvis J."/>
            <person name="Puiu D."/>
            <person name="Melake-Berhan A."/>
            <person name="Jones K.M."/>
            <person name="Redman J."/>
            <person name="Chen G."/>
            <person name="Cahoon E.B."/>
            <person name="Gedil M."/>
            <person name="Stanke M."/>
            <person name="Haas B.J."/>
            <person name="Wortman J.R."/>
            <person name="Fraser-Liggett C.M."/>
            <person name="Ravel J."/>
            <person name="Rabinowicz P.D."/>
        </authorList>
    </citation>
    <scope>NUCLEOTIDE SEQUENCE [LARGE SCALE GENOMIC DNA]</scope>
    <source>
        <strain evidence="11">cv. Hale</strain>
    </source>
</reference>
<evidence type="ECO:0000256" key="3">
    <source>
        <dbReference type="ARBA" id="ARBA00022771"/>
    </source>
</evidence>
<evidence type="ECO:0000313" key="10">
    <source>
        <dbReference type="EMBL" id="EEF39130.1"/>
    </source>
</evidence>
<keyword evidence="1" id="KW-0479">Metal-binding</keyword>
<dbReference type="GO" id="GO:0008270">
    <property type="term" value="F:zinc ion binding"/>
    <property type="evidence" value="ECO:0007669"/>
    <property type="project" value="UniProtKB-KW"/>
</dbReference>
<dbReference type="SUPFAM" id="SSF57667">
    <property type="entry name" value="beta-beta-alpha zinc fingers"/>
    <property type="match status" value="1"/>
</dbReference>
<gene>
    <name evidence="10" type="ORF">RCOM_0783770</name>
</gene>
<dbReference type="Proteomes" id="UP000008311">
    <property type="component" value="Unassembled WGS sequence"/>
</dbReference>
<dbReference type="GO" id="GO:0000976">
    <property type="term" value="F:transcription cis-regulatory region binding"/>
    <property type="evidence" value="ECO:0000318"/>
    <property type="project" value="GO_Central"/>
</dbReference>
<evidence type="ECO:0000256" key="8">
    <source>
        <dbReference type="SAM" id="MobiDB-lite"/>
    </source>
</evidence>
<dbReference type="GO" id="GO:0003700">
    <property type="term" value="F:DNA-binding transcription factor activity"/>
    <property type="evidence" value="ECO:0000318"/>
    <property type="project" value="GO_Central"/>
</dbReference>
<dbReference type="EMBL" id="EQ973911">
    <property type="protein sequence ID" value="EEF39130.1"/>
    <property type="molecule type" value="Genomic_DNA"/>
</dbReference>
<accession>B9SB40</accession>
<evidence type="ECO:0000256" key="6">
    <source>
        <dbReference type="ARBA" id="ARBA00023163"/>
    </source>
</evidence>
<keyword evidence="2" id="KW-0677">Repeat</keyword>
<evidence type="ECO:0000256" key="5">
    <source>
        <dbReference type="ARBA" id="ARBA00023015"/>
    </source>
</evidence>
<feature type="region of interest" description="Disordered" evidence="8">
    <location>
        <begin position="127"/>
        <end position="211"/>
    </location>
</feature>
<dbReference type="AlphaFoldDB" id="B9SB40"/>
<dbReference type="InterPro" id="IPR013087">
    <property type="entry name" value="Znf_C2H2_type"/>
</dbReference>